<evidence type="ECO:0000256" key="4">
    <source>
        <dbReference type="ARBA" id="ARBA00022516"/>
    </source>
</evidence>
<keyword evidence="8" id="KW-0319">Glycerol metabolism</keyword>
<evidence type="ECO:0000256" key="6">
    <source>
        <dbReference type="ARBA" id="ARBA00022679"/>
    </source>
</evidence>
<dbReference type="SUPFAM" id="SSF53448">
    <property type="entry name" value="Nucleotide-diphospho-sugar transferases"/>
    <property type="match status" value="1"/>
</dbReference>
<comment type="catalytic activity">
    <reaction evidence="14">
        <text>a 1,2-diacyl-sn-glycerol + UDP-alpha-D-glucose = a 1,2-diacyl-3-O-(beta-D-glucopyranosyl)-sn-glycerol + UDP + H(+)</text>
        <dbReference type="Rhea" id="RHEA:17285"/>
        <dbReference type="ChEBI" id="CHEBI:15378"/>
        <dbReference type="ChEBI" id="CHEBI:17815"/>
        <dbReference type="ChEBI" id="CHEBI:58223"/>
        <dbReference type="ChEBI" id="CHEBI:58885"/>
        <dbReference type="ChEBI" id="CHEBI:75799"/>
        <dbReference type="EC" id="2.4.1.336"/>
    </reaction>
</comment>
<keyword evidence="12 18" id="KW-0472">Membrane</keyword>
<dbReference type="FunFam" id="3.90.550.10:FF:000164">
    <property type="entry name" value="Beta-(1-3)-glucosyl transferase"/>
    <property type="match status" value="1"/>
</dbReference>
<feature type="transmembrane region" description="Helical" evidence="18">
    <location>
        <begin position="38"/>
        <end position="57"/>
    </location>
</feature>
<dbReference type="KEGG" id="pmj:P9211_17851"/>
<dbReference type="GO" id="GO:0046467">
    <property type="term" value="P:membrane lipid biosynthetic process"/>
    <property type="evidence" value="ECO:0007669"/>
    <property type="project" value="UniProtKB-ARBA"/>
</dbReference>
<reference evidence="19 20" key="1">
    <citation type="journal article" date="2007" name="PLoS Genet.">
        <title>Patterns and implications of gene gain and loss in the evolution of Prochlorococcus.</title>
        <authorList>
            <person name="Kettler G.C."/>
            <person name="Martiny A.C."/>
            <person name="Huang K."/>
            <person name="Zucker J."/>
            <person name="Coleman M.L."/>
            <person name="Rodrigue S."/>
            <person name="Chen F."/>
            <person name="Lapidus A."/>
            <person name="Ferriera S."/>
            <person name="Johnson J."/>
            <person name="Steglich C."/>
            <person name="Church G.M."/>
            <person name="Richardson P."/>
            <person name="Chisholm S.W."/>
        </authorList>
    </citation>
    <scope>NUCLEOTIDE SEQUENCE [LARGE SCALE GENOMIC DNA]</scope>
    <source>
        <strain evidence="20">MIT 9211</strain>
    </source>
</reference>
<dbReference type="eggNOG" id="COG1215">
    <property type="taxonomic scope" value="Bacteria"/>
</dbReference>
<evidence type="ECO:0000313" key="19">
    <source>
        <dbReference type="EMBL" id="ABX09716.1"/>
    </source>
</evidence>
<keyword evidence="9" id="KW-0460">Magnesium</keyword>
<feature type="transmembrane region" description="Helical" evidence="18">
    <location>
        <begin position="15"/>
        <end position="32"/>
    </location>
</feature>
<keyword evidence="11" id="KW-0443">Lipid metabolism</keyword>
<keyword evidence="10 18" id="KW-1133">Transmembrane helix</keyword>
<dbReference type="CAZy" id="GT2">
    <property type="family name" value="Glycosyltransferase Family 2"/>
</dbReference>
<name>A9BDA3_PROM4</name>
<dbReference type="InterPro" id="IPR029044">
    <property type="entry name" value="Nucleotide-diphossugar_trans"/>
</dbReference>
<comment type="subcellular location">
    <subcellularLocation>
        <location evidence="2">Membrane</location>
        <topology evidence="2">Multi-pass membrane protein</topology>
    </subcellularLocation>
</comment>
<accession>A9BDA3</accession>
<dbReference type="HOGENOM" id="CLU_037834_0_0_3"/>
<dbReference type="Pfam" id="PF13641">
    <property type="entry name" value="Glyco_tranf_2_3"/>
    <property type="match status" value="1"/>
</dbReference>
<dbReference type="Proteomes" id="UP000000788">
    <property type="component" value="Chromosome"/>
</dbReference>
<dbReference type="CDD" id="cd06423">
    <property type="entry name" value="CESA_like"/>
    <property type="match status" value="1"/>
</dbReference>
<dbReference type="Gene3D" id="3.90.550.10">
    <property type="entry name" value="Spore Coat Polysaccharide Biosynthesis Protein SpsA, Chain A"/>
    <property type="match status" value="1"/>
</dbReference>
<dbReference type="EMBL" id="CP000878">
    <property type="protein sequence ID" value="ABX09716.1"/>
    <property type="molecule type" value="Genomic_DNA"/>
</dbReference>
<evidence type="ECO:0000256" key="2">
    <source>
        <dbReference type="ARBA" id="ARBA00004141"/>
    </source>
</evidence>
<feature type="transmembrane region" description="Helical" evidence="18">
    <location>
        <begin position="399"/>
        <end position="418"/>
    </location>
</feature>
<keyword evidence="20" id="KW-1185">Reference proteome</keyword>
<evidence type="ECO:0000256" key="11">
    <source>
        <dbReference type="ARBA" id="ARBA00023098"/>
    </source>
</evidence>
<dbReference type="GO" id="GO:0006071">
    <property type="term" value="P:glycerol metabolic process"/>
    <property type="evidence" value="ECO:0007669"/>
    <property type="project" value="UniProtKB-KW"/>
</dbReference>
<evidence type="ECO:0000256" key="8">
    <source>
        <dbReference type="ARBA" id="ARBA00022798"/>
    </source>
</evidence>
<comment type="cofactor">
    <cofactor evidence="1">
        <name>Mg(2+)</name>
        <dbReference type="ChEBI" id="CHEBI:18420"/>
    </cofactor>
</comment>
<gene>
    <name evidence="19" type="ordered locus">P9211_17851</name>
</gene>
<evidence type="ECO:0000256" key="12">
    <source>
        <dbReference type="ARBA" id="ARBA00023136"/>
    </source>
</evidence>
<sequence>MAFAATNGRNRRGKASLFLICCVLLGLCPYLIPASISLLPALILAVLLGIYGLSIVLREIDNRFDQSKLVAFTPEEYQSLPMVDVVVSARDEENVVERLVERLISIRYPKDKITRMIIDDGSKDKTSILLNQLTQTFQEIQVLNRSRSSGGGKSGALNYALSKLNGKWIFILDADAQFNDDILLRIIPFAEKYGLSAVQLRKAVINSGKNLLTHCQSMEMAMDAFIQQGRIFVGGVGELRGNGQLIERNILNKCGGFNEDTLTDDLDLSFRLLIVGANVGLLWNPPIQEEAVESLGSLWRQRNRWAEGGLQRFFDYWSFLFSGRLGFVKKLDLGCFFTLQYVLPVVSSVDLLIATWTHSFPLYWPLSCIALSVSGVAYFRGCRRKSQGPDLPSPKLLRLLISVIYLIHWFIVIPWVTIKMAVLPKKLVWNKTTHQGN</sequence>
<evidence type="ECO:0000256" key="5">
    <source>
        <dbReference type="ARBA" id="ARBA00022676"/>
    </source>
</evidence>
<dbReference type="GO" id="GO:0016758">
    <property type="term" value="F:hexosyltransferase activity"/>
    <property type="evidence" value="ECO:0007669"/>
    <property type="project" value="TreeGrafter"/>
</dbReference>
<evidence type="ECO:0000256" key="14">
    <source>
        <dbReference type="ARBA" id="ARBA00053004"/>
    </source>
</evidence>
<evidence type="ECO:0000256" key="10">
    <source>
        <dbReference type="ARBA" id="ARBA00022989"/>
    </source>
</evidence>
<proteinExistence type="inferred from homology"/>
<evidence type="ECO:0000256" key="9">
    <source>
        <dbReference type="ARBA" id="ARBA00022842"/>
    </source>
</evidence>
<evidence type="ECO:0000256" key="15">
    <source>
        <dbReference type="ARBA" id="ARBA00066964"/>
    </source>
</evidence>
<dbReference type="RefSeq" id="WP_012196336.1">
    <property type="nucleotide sequence ID" value="NC_009976.1"/>
</dbReference>
<evidence type="ECO:0000313" key="20">
    <source>
        <dbReference type="Proteomes" id="UP000000788"/>
    </source>
</evidence>
<evidence type="ECO:0000256" key="16">
    <source>
        <dbReference type="ARBA" id="ARBA00068721"/>
    </source>
</evidence>
<evidence type="ECO:0000256" key="17">
    <source>
        <dbReference type="ARBA" id="ARBA00078564"/>
    </source>
</evidence>
<keyword evidence="7 18" id="KW-0812">Transmembrane</keyword>
<dbReference type="PANTHER" id="PTHR43867">
    <property type="entry name" value="CELLULOSE SYNTHASE CATALYTIC SUBUNIT A [UDP-FORMING]"/>
    <property type="match status" value="1"/>
</dbReference>
<dbReference type="STRING" id="93059.P9211_17851"/>
<dbReference type="PANTHER" id="PTHR43867:SF2">
    <property type="entry name" value="CELLULOSE SYNTHASE CATALYTIC SUBUNIT A [UDP-FORMING]"/>
    <property type="match status" value="1"/>
</dbReference>
<evidence type="ECO:0000256" key="1">
    <source>
        <dbReference type="ARBA" id="ARBA00001946"/>
    </source>
</evidence>
<dbReference type="GO" id="GO:0005886">
    <property type="term" value="C:plasma membrane"/>
    <property type="evidence" value="ECO:0007669"/>
    <property type="project" value="TreeGrafter"/>
</dbReference>
<keyword evidence="5" id="KW-0328">Glycosyltransferase</keyword>
<dbReference type="OrthoDB" id="9766299at2"/>
<evidence type="ECO:0000256" key="13">
    <source>
        <dbReference type="ARBA" id="ARBA00023277"/>
    </source>
</evidence>
<protein>
    <recommendedName>
        <fullName evidence="16">Beta-monoglucosyldiacylglycerol synthase</fullName>
        <ecNumber evidence="15">2.4.1.336</ecNumber>
    </recommendedName>
    <alternativeName>
        <fullName evidence="17">UDP-glucose:1,2-diacylglycerol 3-beta-D-glucosyltransferase</fullName>
    </alternativeName>
</protein>
<dbReference type="EC" id="2.4.1.336" evidence="15"/>
<feature type="transmembrane region" description="Helical" evidence="18">
    <location>
        <begin position="333"/>
        <end position="356"/>
    </location>
</feature>
<keyword evidence="4" id="KW-0444">Lipid biosynthesis</keyword>
<keyword evidence="6 19" id="KW-0808">Transferase</keyword>
<dbReference type="InterPro" id="IPR050321">
    <property type="entry name" value="Glycosyltr_2/OpgH_subfam"/>
</dbReference>
<evidence type="ECO:0000256" key="18">
    <source>
        <dbReference type="SAM" id="Phobius"/>
    </source>
</evidence>
<organism evidence="19 20">
    <name type="scientific">Prochlorococcus marinus (strain MIT 9211)</name>
    <dbReference type="NCBI Taxonomy" id="93059"/>
    <lineage>
        <taxon>Bacteria</taxon>
        <taxon>Bacillati</taxon>
        <taxon>Cyanobacteriota</taxon>
        <taxon>Cyanophyceae</taxon>
        <taxon>Synechococcales</taxon>
        <taxon>Prochlorococcaceae</taxon>
        <taxon>Prochlorococcus</taxon>
    </lineage>
</organism>
<keyword evidence="13" id="KW-0119">Carbohydrate metabolism</keyword>
<comment type="similarity">
    <text evidence="3">Belongs to the glycosyltransferase 2 family.</text>
</comment>
<feature type="transmembrane region" description="Helical" evidence="18">
    <location>
        <begin position="362"/>
        <end position="379"/>
    </location>
</feature>
<dbReference type="AlphaFoldDB" id="A9BDA3"/>
<evidence type="ECO:0000256" key="7">
    <source>
        <dbReference type="ARBA" id="ARBA00022692"/>
    </source>
</evidence>
<evidence type="ECO:0000256" key="3">
    <source>
        <dbReference type="ARBA" id="ARBA00006739"/>
    </source>
</evidence>